<proteinExistence type="predicted"/>
<reference evidence="2 3" key="1">
    <citation type="submission" date="2015-12" db="EMBL/GenBank/DDBJ databases">
        <title>Intraspecies pangenome expansion in the marine bacterium Alteromonas.</title>
        <authorList>
            <person name="Lopez-Perez M."/>
            <person name="Rodriguez-Valera F."/>
        </authorList>
    </citation>
    <scope>NUCLEOTIDE SEQUENCE [LARGE SCALE GENOMIC DNA]</scope>
    <source>
        <strain evidence="2 3">UM8</strain>
        <plasmid evidence="2 3">pAMEDUM8_300</plasmid>
    </source>
</reference>
<dbReference type="InterPro" id="IPR011856">
    <property type="entry name" value="tRNA_endonuc-like_dom_sf"/>
</dbReference>
<dbReference type="AlphaFoldDB" id="A0AAC8XPJ1"/>
<dbReference type="Pfam" id="PF08722">
    <property type="entry name" value="Tn7_TnsA-like_N"/>
    <property type="match status" value="1"/>
</dbReference>
<organism evidence="2 3">
    <name type="scientific">Alteromonas mediterranea</name>
    <dbReference type="NCBI Taxonomy" id="314275"/>
    <lineage>
        <taxon>Bacteria</taxon>
        <taxon>Pseudomonadati</taxon>
        <taxon>Pseudomonadota</taxon>
        <taxon>Gammaproteobacteria</taxon>
        <taxon>Alteromonadales</taxon>
        <taxon>Alteromonadaceae</taxon>
        <taxon>Alteromonas/Salinimonas group</taxon>
        <taxon>Alteromonas</taxon>
    </lineage>
</organism>
<keyword evidence="2" id="KW-0614">Plasmid</keyword>
<dbReference type="EMBL" id="CP013929">
    <property type="protein sequence ID" value="AMJ80891.1"/>
    <property type="molecule type" value="Genomic_DNA"/>
</dbReference>
<dbReference type="CDD" id="cd22362">
    <property type="entry name" value="TnsA_endonuclease-like"/>
    <property type="match status" value="1"/>
</dbReference>
<protein>
    <submittedName>
        <fullName evidence="2">Transposase</fullName>
    </submittedName>
</protein>
<dbReference type="RefSeq" id="WP_015068713.1">
    <property type="nucleotide sequence ID" value="NZ_CAKMLI010000003.1"/>
</dbReference>
<gene>
    <name evidence="2" type="ORF">AV942_21165</name>
</gene>
<dbReference type="InterPro" id="IPR014833">
    <property type="entry name" value="TnsA_N"/>
</dbReference>
<evidence type="ECO:0000313" key="2">
    <source>
        <dbReference type="EMBL" id="AMJ80891.1"/>
    </source>
</evidence>
<evidence type="ECO:0000259" key="1">
    <source>
        <dbReference type="Pfam" id="PF08722"/>
    </source>
</evidence>
<dbReference type="InterPro" id="IPR011335">
    <property type="entry name" value="Restrct_endonuc-II-like"/>
</dbReference>
<evidence type="ECO:0000313" key="3">
    <source>
        <dbReference type="Proteomes" id="UP000061468"/>
    </source>
</evidence>
<geneLocation type="plasmid" evidence="2 3">
    <name>pAMEDUM8_300</name>
</geneLocation>
<sequence>MPRFREVKTFNDFQRALKNKYGLGEGENYKPWLRVQDVPSQGSSAKIQGIKIDREHHTLSEGESSFLYLAEFRDSVIDIREQFPLLPIDISIKIANTLDLRHPTIPDSKVLNVLTTDCLLTCYDKHKGAWYEAVSVKSKAEDLADKRTAEKLDIERVWWELLGVPFRVYVNTPENQTKSKNIQWFTAPVRHGETFSDSLLFSACDLLHIGPMITEQICSDLATNFNIDGAQALSVLKTLFAKKIVDVKLDKPIPESGVFEVLSIAPFRTQQYAG</sequence>
<feature type="domain" description="TnsA endonuclease N-terminal" evidence="1">
    <location>
        <begin position="74"/>
        <end position="169"/>
    </location>
</feature>
<dbReference type="Gene3D" id="3.40.1350.10">
    <property type="match status" value="1"/>
</dbReference>
<accession>A0AAC8XPJ1</accession>
<dbReference type="GO" id="GO:0003676">
    <property type="term" value="F:nucleic acid binding"/>
    <property type="evidence" value="ECO:0007669"/>
    <property type="project" value="InterPro"/>
</dbReference>
<dbReference type="SUPFAM" id="SSF52980">
    <property type="entry name" value="Restriction endonuclease-like"/>
    <property type="match status" value="1"/>
</dbReference>
<dbReference type="Proteomes" id="UP000061468">
    <property type="component" value="Plasmid pAMEDUM8_300"/>
</dbReference>
<name>A0AAC8XPJ1_9ALTE</name>